<evidence type="ECO:0000313" key="1">
    <source>
        <dbReference type="EMBL" id="KZT28002.1"/>
    </source>
</evidence>
<dbReference type="Proteomes" id="UP000076761">
    <property type="component" value="Unassembled WGS sequence"/>
</dbReference>
<evidence type="ECO:0000313" key="2">
    <source>
        <dbReference type="Proteomes" id="UP000076761"/>
    </source>
</evidence>
<name>A0A165UDT9_9AGAM</name>
<protein>
    <submittedName>
        <fullName evidence="1">Uncharacterized protein</fullName>
    </submittedName>
</protein>
<sequence length="115" mass="13594">MKLLMCRRGPRRCRLQHHYVRRVCRPLIPVICQFFSRGGDRWRETLRTKYGYINLLVDNCGIFLRDADLPIVFRPGETKCGGKQLLSANFDTPHFYFYDKGYVEEIKNAESLGYQ</sequence>
<gene>
    <name evidence="1" type="ORF">NEOLEDRAFT_949746</name>
</gene>
<accession>A0A165UDT9</accession>
<reference evidence="1 2" key="1">
    <citation type="journal article" date="2016" name="Mol. Biol. Evol.">
        <title>Comparative Genomics of Early-Diverging Mushroom-Forming Fungi Provides Insights into the Origins of Lignocellulose Decay Capabilities.</title>
        <authorList>
            <person name="Nagy L.G."/>
            <person name="Riley R."/>
            <person name="Tritt A."/>
            <person name="Adam C."/>
            <person name="Daum C."/>
            <person name="Floudas D."/>
            <person name="Sun H."/>
            <person name="Yadav J.S."/>
            <person name="Pangilinan J."/>
            <person name="Larsson K.H."/>
            <person name="Matsuura K."/>
            <person name="Barry K."/>
            <person name="Labutti K."/>
            <person name="Kuo R."/>
            <person name="Ohm R.A."/>
            <person name="Bhattacharya S.S."/>
            <person name="Shirouzu T."/>
            <person name="Yoshinaga Y."/>
            <person name="Martin F.M."/>
            <person name="Grigoriev I.V."/>
            <person name="Hibbett D.S."/>
        </authorList>
    </citation>
    <scope>NUCLEOTIDE SEQUENCE [LARGE SCALE GENOMIC DNA]</scope>
    <source>
        <strain evidence="1 2">HHB14362 ss-1</strain>
    </source>
</reference>
<dbReference type="InParanoid" id="A0A165UDT9"/>
<organism evidence="1 2">
    <name type="scientific">Neolentinus lepideus HHB14362 ss-1</name>
    <dbReference type="NCBI Taxonomy" id="1314782"/>
    <lineage>
        <taxon>Eukaryota</taxon>
        <taxon>Fungi</taxon>
        <taxon>Dikarya</taxon>
        <taxon>Basidiomycota</taxon>
        <taxon>Agaricomycotina</taxon>
        <taxon>Agaricomycetes</taxon>
        <taxon>Gloeophyllales</taxon>
        <taxon>Gloeophyllaceae</taxon>
        <taxon>Neolentinus</taxon>
    </lineage>
</organism>
<dbReference type="EMBL" id="KV425559">
    <property type="protein sequence ID" value="KZT28002.1"/>
    <property type="molecule type" value="Genomic_DNA"/>
</dbReference>
<dbReference type="AlphaFoldDB" id="A0A165UDT9"/>
<keyword evidence="2" id="KW-1185">Reference proteome</keyword>
<proteinExistence type="predicted"/>